<sequence length="225" mass="25642">MQVLAASNQRLLLTVTFVPDHCGDLRYNLSCQDNQLVQFWNSGKYYVQSINYNNLIIRLVDANIGLHNYSSLPSHSLGTFSFCNQSEPSELYQNYQLQDTHSILTYDSKKLTELMIYLRCPYPMSSSDGTAACMNDDNPYGEGSIFYVNVDNKSLWDLGLGDSCRIEFMYLTSWPAEYYNQSNISCTDIHNMLLYGFELSWLKAFCDDVKVAILDGHGHPYCSDG</sequence>
<reference evidence="5" key="1">
    <citation type="journal article" date="2020" name="Nat. Commun.">
        <title>Genome sequence of the cluster root forming white lupin.</title>
        <authorList>
            <person name="Hufnagel B."/>
            <person name="Marques A."/>
            <person name="Soriano A."/>
            <person name="Marques L."/>
            <person name="Divol F."/>
            <person name="Doumas P."/>
            <person name="Sallet E."/>
            <person name="Mancinotti D."/>
            <person name="Carrere S."/>
            <person name="Marande W."/>
            <person name="Arribat S."/>
            <person name="Keller J."/>
            <person name="Huneau C."/>
            <person name="Blein T."/>
            <person name="Aime D."/>
            <person name="Laguerre M."/>
            <person name="Taylor J."/>
            <person name="Schubert V."/>
            <person name="Nelson M."/>
            <person name="Geu-Flores F."/>
            <person name="Crespi M."/>
            <person name="Gallardo-Guerrero K."/>
            <person name="Delaux P.-M."/>
            <person name="Salse J."/>
            <person name="Berges H."/>
            <person name="Guyot R."/>
            <person name="Gouzy J."/>
            <person name="Peret B."/>
        </authorList>
    </citation>
    <scope>NUCLEOTIDE SEQUENCE [LARGE SCALE GENOMIC DNA]</scope>
    <source>
        <strain evidence="5">cv. Amiga</strain>
    </source>
</reference>
<dbReference type="PANTHER" id="PTHR33138:SF30">
    <property type="entry name" value="LEAF RUST 10 DISEASE-RESISTANCE LOCUS RECEPTOR-LIKE PROTEIN KINASE-LIKE 2.7"/>
    <property type="match status" value="1"/>
</dbReference>
<dbReference type="Proteomes" id="UP000447434">
    <property type="component" value="Chromosome 8"/>
</dbReference>
<evidence type="ECO:0000313" key="4">
    <source>
        <dbReference type="EMBL" id="KAE9608884.1"/>
    </source>
</evidence>
<keyword evidence="5" id="KW-1185">Reference proteome</keyword>
<organism evidence="4 5">
    <name type="scientific">Lupinus albus</name>
    <name type="common">White lupine</name>
    <name type="synonym">Lupinus termis</name>
    <dbReference type="NCBI Taxonomy" id="3870"/>
    <lineage>
        <taxon>Eukaryota</taxon>
        <taxon>Viridiplantae</taxon>
        <taxon>Streptophyta</taxon>
        <taxon>Embryophyta</taxon>
        <taxon>Tracheophyta</taxon>
        <taxon>Spermatophyta</taxon>
        <taxon>Magnoliopsida</taxon>
        <taxon>eudicotyledons</taxon>
        <taxon>Gunneridae</taxon>
        <taxon>Pentapetalae</taxon>
        <taxon>rosids</taxon>
        <taxon>fabids</taxon>
        <taxon>Fabales</taxon>
        <taxon>Fabaceae</taxon>
        <taxon>Papilionoideae</taxon>
        <taxon>50 kb inversion clade</taxon>
        <taxon>genistoids sensu lato</taxon>
        <taxon>core genistoids</taxon>
        <taxon>Genisteae</taxon>
        <taxon>Lupinus</taxon>
    </lineage>
</organism>
<gene>
    <name evidence="4" type="ORF">Lalb_Chr08g0240421</name>
</gene>
<evidence type="ECO:0000259" key="3">
    <source>
        <dbReference type="Pfam" id="PF13947"/>
    </source>
</evidence>
<name>A0A6A4Q613_LUPAL</name>
<keyword evidence="2" id="KW-0732">Signal</keyword>
<comment type="caution">
    <text evidence="4">The sequence shown here is derived from an EMBL/GenBank/DDBJ whole genome shotgun (WGS) entry which is preliminary data.</text>
</comment>
<accession>A0A6A4Q613</accession>
<dbReference type="InterPro" id="IPR025287">
    <property type="entry name" value="WAK_GUB"/>
</dbReference>
<dbReference type="EMBL" id="WOCE01000008">
    <property type="protein sequence ID" value="KAE9608884.1"/>
    <property type="molecule type" value="Genomic_DNA"/>
</dbReference>
<feature type="domain" description="Wall-associated receptor kinase galacturonan-binding" evidence="3">
    <location>
        <begin position="19"/>
        <end position="61"/>
    </location>
</feature>
<evidence type="ECO:0000256" key="2">
    <source>
        <dbReference type="ARBA" id="ARBA00022729"/>
    </source>
</evidence>
<dbReference type="PANTHER" id="PTHR33138">
    <property type="entry name" value="OS01G0690200 PROTEIN"/>
    <property type="match status" value="1"/>
</dbReference>
<dbReference type="GO" id="GO:0030247">
    <property type="term" value="F:polysaccharide binding"/>
    <property type="evidence" value="ECO:0007669"/>
    <property type="project" value="InterPro"/>
</dbReference>
<evidence type="ECO:0000313" key="5">
    <source>
        <dbReference type="Proteomes" id="UP000447434"/>
    </source>
</evidence>
<dbReference type="AlphaFoldDB" id="A0A6A4Q613"/>
<protein>
    <recommendedName>
        <fullName evidence="3">Wall-associated receptor kinase galacturonan-binding domain-containing protein</fullName>
    </recommendedName>
</protein>
<dbReference type="GO" id="GO:0016020">
    <property type="term" value="C:membrane"/>
    <property type="evidence" value="ECO:0007669"/>
    <property type="project" value="UniProtKB-SubCell"/>
</dbReference>
<evidence type="ECO:0000256" key="1">
    <source>
        <dbReference type="ARBA" id="ARBA00004167"/>
    </source>
</evidence>
<proteinExistence type="predicted"/>
<comment type="subcellular location">
    <subcellularLocation>
        <location evidence="1">Membrane</location>
        <topology evidence="1">Single-pass membrane protein</topology>
    </subcellularLocation>
</comment>
<dbReference type="OrthoDB" id="1415393at2759"/>
<dbReference type="Pfam" id="PF13947">
    <property type="entry name" value="GUB_WAK_bind"/>
    <property type="match status" value="1"/>
</dbReference>